<keyword evidence="5" id="KW-1185">Reference proteome</keyword>
<evidence type="ECO:0000313" key="4">
    <source>
        <dbReference type="EMBL" id="KAG1368576.1"/>
    </source>
</evidence>
<reference evidence="4" key="2">
    <citation type="submission" date="2019-07" db="EMBL/GenBank/DDBJ databases">
        <authorList>
            <person name="Yang Y."/>
            <person name="Bocs S."/>
            <person name="Baudouin L."/>
        </authorList>
    </citation>
    <scope>NUCLEOTIDE SEQUENCE</scope>
    <source>
        <tissue evidence="4">Spear leaf of Hainan Tall coconut</tissue>
    </source>
</reference>
<sequence>MGSPARLLSSLSSSLHRSLRSFSSASFQLPVVESLSFFSHDGAGESPAYRRSKLRPPPTVRPWGLRWNSCSFIGTVVRPVKRFAGIERGAYTFLEVKRPSRDSDSSSFQILLAMWDELAEISLRHLKPNDFIYVHGPLGSYEKVNTSGIRETFFKIYVNDMNYVKRNNQNETSHKLRGSEEEESRGSTSGASDHEEYGDRLHLWQVFFANPYEWWDNRQCKPNSGYPDFKHRDTRECLWLRPDDPPWVRKQLQLYDSNLGIHQRNVSGWSEVLDTKLKFMMK</sequence>
<dbReference type="GO" id="GO:0003697">
    <property type="term" value="F:single-stranded DNA binding"/>
    <property type="evidence" value="ECO:0007669"/>
    <property type="project" value="InterPro"/>
</dbReference>
<dbReference type="InterPro" id="IPR011344">
    <property type="entry name" value="ssDNA-bd"/>
</dbReference>
<dbReference type="OrthoDB" id="1078367at2759"/>
<keyword evidence="1 2" id="KW-0238">DNA-binding</keyword>
<dbReference type="InterPro" id="IPR000424">
    <property type="entry name" value="Primosome_PriB/ssb"/>
</dbReference>
<name>A0A8K0NC79_COCNU</name>
<comment type="caution">
    <text evidence="4">The sequence shown here is derived from an EMBL/GenBank/DDBJ whole genome shotgun (WGS) entry which is preliminary data.</text>
</comment>
<accession>A0A8K0NC79</accession>
<organism evidence="4 5">
    <name type="scientific">Cocos nucifera</name>
    <name type="common">Coconut palm</name>
    <dbReference type="NCBI Taxonomy" id="13894"/>
    <lineage>
        <taxon>Eukaryota</taxon>
        <taxon>Viridiplantae</taxon>
        <taxon>Streptophyta</taxon>
        <taxon>Embryophyta</taxon>
        <taxon>Tracheophyta</taxon>
        <taxon>Spermatophyta</taxon>
        <taxon>Magnoliopsida</taxon>
        <taxon>Liliopsida</taxon>
        <taxon>Arecaceae</taxon>
        <taxon>Arecoideae</taxon>
        <taxon>Cocoseae</taxon>
        <taxon>Attaleinae</taxon>
        <taxon>Cocos</taxon>
    </lineage>
</organism>
<proteinExistence type="predicted"/>
<reference evidence="4" key="1">
    <citation type="journal article" date="2017" name="Gigascience">
        <title>The genome draft of coconut (Cocos nucifera).</title>
        <authorList>
            <person name="Xiao Y."/>
            <person name="Xu P."/>
            <person name="Fan H."/>
            <person name="Baudouin L."/>
            <person name="Xia W."/>
            <person name="Bocs S."/>
            <person name="Xu J."/>
            <person name="Li Q."/>
            <person name="Guo A."/>
            <person name="Zhou L."/>
            <person name="Li J."/>
            <person name="Wu Y."/>
            <person name="Ma Z."/>
            <person name="Armero A."/>
            <person name="Issali A.E."/>
            <person name="Liu N."/>
            <person name="Peng M."/>
            <person name="Yang Y."/>
        </authorList>
    </citation>
    <scope>NUCLEOTIDE SEQUENCE</scope>
    <source>
        <tissue evidence="4">Spear leaf of Hainan Tall coconut</tissue>
    </source>
</reference>
<gene>
    <name evidence="4" type="ORF">COCNU_14G010440</name>
</gene>
<dbReference type="PANTHER" id="PTHR10302:SF18">
    <property type="entry name" value="PROTEIN OSB1, MITOCHONDRIAL"/>
    <property type="match status" value="1"/>
</dbReference>
<dbReference type="PROSITE" id="PS50935">
    <property type="entry name" value="SSB"/>
    <property type="match status" value="1"/>
</dbReference>
<evidence type="ECO:0000256" key="3">
    <source>
        <dbReference type="SAM" id="MobiDB-lite"/>
    </source>
</evidence>
<evidence type="ECO:0000256" key="2">
    <source>
        <dbReference type="PROSITE-ProRule" id="PRU00252"/>
    </source>
</evidence>
<protein>
    <submittedName>
        <fullName evidence="4">Protein OSB1, mitochondrial-like</fullName>
    </submittedName>
</protein>
<feature type="region of interest" description="Disordered" evidence="3">
    <location>
        <begin position="168"/>
        <end position="194"/>
    </location>
</feature>
<evidence type="ECO:0000313" key="5">
    <source>
        <dbReference type="Proteomes" id="UP000797356"/>
    </source>
</evidence>
<dbReference type="Proteomes" id="UP000797356">
    <property type="component" value="Chromosome 14"/>
</dbReference>
<dbReference type="PANTHER" id="PTHR10302">
    <property type="entry name" value="SINGLE-STRANDED DNA-BINDING PROTEIN"/>
    <property type="match status" value="1"/>
</dbReference>
<dbReference type="SUPFAM" id="SSF50249">
    <property type="entry name" value="Nucleic acid-binding proteins"/>
    <property type="match status" value="1"/>
</dbReference>
<dbReference type="GO" id="GO:0042645">
    <property type="term" value="C:mitochondrial nucleoid"/>
    <property type="evidence" value="ECO:0007669"/>
    <property type="project" value="TreeGrafter"/>
</dbReference>
<dbReference type="AlphaFoldDB" id="A0A8K0NC79"/>
<dbReference type="GO" id="GO:0006264">
    <property type="term" value="P:mitochondrial DNA replication"/>
    <property type="evidence" value="ECO:0007669"/>
    <property type="project" value="TreeGrafter"/>
</dbReference>
<dbReference type="InterPro" id="IPR012340">
    <property type="entry name" value="NA-bd_OB-fold"/>
</dbReference>
<dbReference type="EMBL" id="CM017885">
    <property type="protein sequence ID" value="KAG1368576.1"/>
    <property type="molecule type" value="Genomic_DNA"/>
</dbReference>
<evidence type="ECO:0000256" key="1">
    <source>
        <dbReference type="ARBA" id="ARBA00023125"/>
    </source>
</evidence>